<keyword evidence="2" id="KW-1185">Reference proteome</keyword>
<organism evidence="1 2">
    <name type="scientific">Cercospora zeae-maydis SCOH1-5</name>
    <dbReference type="NCBI Taxonomy" id="717836"/>
    <lineage>
        <taxon>Eukaryota</taxon>
        <taxon>Fungi</taxon>
        <taxon>Dikarya</taxon>
        <taxon>Ascomycota</taxon>
        <taxon>Pezizomycotina</taxon>
        <taxon>Dothideomycetes</taxon>
        <taxon>Dothideomycetidae</taxon>
        <taxon>Mycosphaerellales</taxon>
        <taxon>Mycosphaerellaceae</taxon>
        <taxon>Cercospora</taxon>
    </lineage>
</organism>
<sequence length="85" mass="9201">MAAFHALVKSDRLRCCLHSASSCSPSFHFVPIGLGSQCAAKVFGNGHWHVDLPAIHMLAAIHSNKLCDHRESHVGISFPTLQPLS</sequence>
<protein>
    <submittedName>
        <fullName evidence="1">Uncharacterized protein</fullName>
    </submittedName>
</protein>
<reference evidence="1" key="1">
    <citation type="journal article" date="2020" name="Stud. Mycol.">
        <title>101 Dothideomycetes genomes: a test case for predicting lifestyles and emergence of pathogens.</title>
        <authorList>
            <person name="Haridas S."/>
            <person name="Albert R."/>
            <person name="Binder M."/>
            <person name="Bloem J."/>
            <person name="Labutti K."/>
            <person name="Salamov A."/>
            <person name="Andreopoulos B."/>
            <person name="Baker S."/>
            <person name="Barry K."/>
            <person name="Bills G."/>
            <person name="Bluhm B."/>
            <person name="Cannon C."/>
            <person name="Castanera R."/>
            <person name="Culley D."/>
            <person name="Daum C."/>
            <person name="Ezra D."/>
            <person name="Gonzalez J."/>
            <person name="Henrissat B."/>
            <person name="Kuo A."/>
            <person name="Liang C."/>
            <person name="Lipzen A."/>
            <person name="Lutzoni F."/>
            <person name="Magnuson J."/>
            <person name="Mondo S."/>
            <person name="Nolan M."/>
            <person name="Ohm R."/>
            <person name="Pangilinan J."/>
            <person name="Park H.-J."/>
            <person name="Ramirez L."/>
            <person name="Alfaro M."/>
            <person name="Sun H."/>
            <person name="Tritt A."/>
            <person name="Yoshinaga Y."/>
            <person name="Zwiers L.-H."/>
            <person name="Turgeon B."/>
            <person name="Goodwin S."/>
            <person name="Spatafora J."/>
            <person name="Crous P."/>
            <person name="Grigoriev I."/>
        </authorList>
    </citation>
    <scope>NUCLEOTIDE SEQUENCE</scope>
    <source>
        <strain evidence="1">SCOH1-5</strain>
    </source>
</reference>
<gene>
    <name evidence="1" type="ORF">CERZMDRAFT_89783</name>
</gene>
<accession>A0A6A6FUJ6</accession>
<dbReference type="Proteomes" id="UP000799539">
    <property type="component" value="Unassembled WGS sequence"/>
</dbReference>
<name>A0A6A6FUJ6_9PEZI</name>
<evidence type="ECO:0000313" key="1">
    <source>
        <dbReference type="EMBL" id="KAF2217172.1"/>
    </source>
</evidence>
<proteinExistence type="predicted"/>
<dbReference type="EMBL" id="ML992663">
    <property type="protein sequence ID" value="KAF2217172.1"/>
    <property type="molecule type" value="Genomic_DNA"/>
</dbReference>
<evidence type="ECO:0000313" key="2">
    <source>
        <dbReference type="Proteomes" id="UP000799539"/>
    </source>
</evidence>
<dbReference type="AlphaFoldDB" id="A0A6A6FUJ6"/>